<evidence type="ECO:0000313" key="3">
    <source>
        <dbReference type="Proteomes" id="UP001375240"/>
    </source>
</evidence>
<comment type="caution">
    <text evidence="2">The sequence shown here is derived from an EMBL/GenBank/DDBJ whole genome shotgun (WGS) entry which is preliminary data.</text>
</comment>
<feature type="region of interest" description="Disordered" evidence="1">
    <location>
        <begin position="1"/>
        <end position="101"/>
    </location>
</feature>
<organism evidence="2 3">
    <name type="scientific">Orbilia brochopaga</name>
    <dbReference type="NCBI Taxonomy" id="3140254"/>
    <lineage>
        <taxon>Eukaryota</taxon>
        <taxon>Fungi</taxon>
        <taxon>Dikarya</taxon>
        <taxon>Ascomycota</taxon>
        <taxon>Pezizomycotina</taxon>
        <taxon>Orbiliomycetes</taxon>
        <taxon>Orbiliales</taxon>
        <taxon>Orbiliaceae</taxon>
        <taxon>Orbilia</taxon>
    </lineage>
</organism>
<keyword evidence="3" id="KW-1185">Reference proteome</keyword>
<reference evidence="2 3" key="1">
    <citation type="submission" date="2019-10" db="EMBL/GenBank/DDBJ databases">
        <authorList>
            <person name="Palmer J.M."/>
        </authorList>
    </citation>
    <scope>NUCLEOTIDE SEQUENCE [LARGE SCALE GENOMIC DNA]</scope>
    <source>
        <strain evidence="2 3">TWF696</strain>
    </source>
</reference>
<protein>
    <submittedName>
        <fullName evidence="2">Uncharacterized protein</fullName>
    </submittedName>
</protein>
<evidence type="ECO:0000256" key="1">
    <source>
        <dbReference type="SAM" id="MobiDB-lite"/>
    </source>
</evidence>
<dbReference type="EMBL" id="JAVHNQ010000009">
    <property type="protein sequence ID" value="KAK6338610.1"/>
    <property type="molecule type" value="Genomic_DNA"/>
</dbReference>
<accession>A0AAV9UAN4</accession>
<dbReference type="Proteomes" id="UP001375240">
    <property type="component" value="Unassembled WGS sequence"/>
</dbReference>
<proteinExistence type="predicted"/>
<evidence type="ECO:0000313" key="2">
    <source>
        <dbReference type="EMBL" id="KAK6338610.1"/>
    </source>
</evidence>
<feature type="compositionally biased region" description="Polar residues" evidence="1">
    <location>
        <begin position="19"/>
        <end position="31"/>
    </location>
</feature>
<name>A0AAV9UAN4_9PEZI</name>
<sequence>MHRSHSTKAPECLEGSASEEISGSHQPQTNDCHLWSKRGGEDGKRHKRPPSGSGESSGRANRIQSDEELYRRAIVLGKNNQNKGEEVSSDPPAHDRDVQLGQEDRFEIRPKTVSLGRPIRDFLKEIGQQKFIVDENSYKAVKRFHIDDPQNYIQTIVSPKNAHLLVFWRDTPVINEEITFSDWLQQCWTKGIATLDHQSEGKLQYVTIFQVASPLTLKQMVMAQMQWYGSGDRGVRTKSWTLRKDSIDFKDDDGLDVWSALCGTLEIATVIRMLYSYPNKVHRMRLSQIHLRFSDSEKPKTIDILLVLDQPPRRTHPEIDPESESEVNWDADQVAEKDAIHIVESRKPPSHHPVLPDISRTTYGYMPDERALGTFTKLYARISSDSTGPGAENIFEIATSFLENHLVFMGFQNGDWGEPQNILLADKVLGEALYSAWTYRVGRGVFIKDLTFATLSPRTAKYIDKHLSMKSLDQVARFSSQHFEFERVQREIFKRREGHIMKFLMRKHAKELGNPEIYSMEFGRYTSGPREGEPFLFVSFTVGNDIGLHRPMSIAGQLVEALFAGAEQVVAVSTSFAVRSMDPFNLAADRVDPHLLIPGYTLETYGDTERNNLYIECPVIDQLEEVNRLCHDKLRKTLPWGQEDVQNSRYYGSLVGPQEAPDESYMFRIATYGPLKHVVLINSPTKRFPGATIPLGDVLIAAWLKSYPHGKYNQGGHKTNAGFGEKGSTLNFRYVSLLDVSTETQRIFNAIFERMQRPLSKPLVLTFPFTHYRGVNAMYHLRTDPVERLNWLLVMGTEEMSAMVNMFVKFRGYFRDGKIDLVVIRWEGEKGKEAAQVFLGNSPGPPTARAIDDAKRDPVLGNAIILGERNSLINDHVVWIKSGYSTPAITQGSFRFKTLRTALSCPKETLRLLNSEFADALSGKVKLRSSSKTYAAYEITSVTDNFRYQIFVSAENRHIDIQQRLPLGSLNSHDQAKRIGQVLFKAWMKYGPSEFATAPSASTTWSTQNQKEQQDSLRIVTFLRLNDETETILAEAWNHYRDDEHQIVDGENQVLRISNTAMYRSNGEQIPRTQVYGLWSIVMSTPEVAGVVYLLAMHPGRMNNRQITKVGIGKLHSGRMQLYLEIGMSLDLEHVT</sequence>
<gene>
    <name evidence="2" type="ORF">TWF696_009422</name>
</gene>
<dbReference type="AlphaFoldDB" id="A0AAV9UAN4"/>
<feature type="compositionally biased region" description="Basic and acidic residues" evidence="1">
    <location>
        <begin position="92"/>
        <end position="101"/>
    </location>
</feature>